<dbReference type="AlphaFoldDB" id="A0A699ZII0"/>
<dbReference type="PANTHER" id="PTHR16052:SF0">
    <property type="entry name" value="TBCC DOMAIN-CONTAINING PROTEIN 1"/>
    <property type="match status" value="1"/>
</dbReference>
<feature type="compositionally biased region" description="Low complexity" evidence="1">
    <location>
        <begin position="65"/>
        <end position="78"/>
    </location>
</feature>
<dbReference type="InterPro" id="IPR016098">
    <property type="entry name" value="CAP/MinC_C"/>
</dbReference>
<dbReference type="EMBL" id="BLLF01002066">
    <property type="protein sequence ID" value="GFH22557.1"/>
    <property type="molecule type" value="Genomic_DNA"/>
</dbReference>
<evidence type="ECO:0000313" key="4">
    <source>
        <dbReference type="Proteomes" id="UP000485058"/>
    </source>
</evidence>
<evidence type="ECO:0000256" key="1">
    <source>
        <dbReference type="SAM" id="MobiDB-lite"/>
    </source>
</evidence>
<feature type="region of interest" description="Disordered" evidence="1">
    <location>
        <begin position="59"/>
        <end position="85"/>
    </location>
</feature>
<protein>
    <submittedName>
        <fullName evidence="3">C-CAP/cofactor C-like domain-containing protein</fullName>
    </submittedName>
</protein>
<name>A0A699ZII0_HAELA</name>
<evidence type="ECO:0000313" key="3">
    <source>
        <dbReference type="EMBL" id="GFH22557.1"/>
    </source>
</evidence>
<keyword evidence="4" id="KW-1185">Reference proteome</keyword>
<feature type="domain" description="Tubulin binding cofactor C-like" evidence="2">
    <location>
        <begin position="2"/>
        <end position="46"/>
    </location>
</feature>
<dbReference type="PANTHER" id="PTHR16052">
    <property type="entry name" value="TBCC DOMAIN-CONTAINING PROTEIN 1"/>
    <property type="match status" value="1"/>
</dbReference>
<dbReference type="InterPro" id="IPR039589">
    <property type="entry name" value="TBCC1"/>
</dbReference>
<evidence type="ECO:0000259" key="2">
    <source>
        <dbReference type="Pfam" id="PF07986"/>
    </source>
</evidence>
<dbReference type="Pfam" id="PF07986">
    <property type="entry name" value="TBCC"/>
    <property type="match status" value="1"/>
</dbReference>
<dbReference type="InterPro" id="IPR012945">
    <property type="entry name" value="Tubulin-bd_cofactor_C_dom"/>
</dbReference>
<dbReference type="Gene3D" id="2.160.20.70">
    <property type="match status" value="1"/>
</dbReference>
<accession>A0A699ZII0</accession>
<gene>
    <name evidence="3" type="ORF">HaLaN_20038</name>
</gene>
<proteinExistence type="predicted"/>
<dbReference type="Proteomes" id="UP000485058">
    <property type="component" value="Unassembled WGS sequence"/>
</dbReference>
<reference evidence="3 4" key="1">
    <citation type="submission" date="2020-02" db="EMBL/GenBank/DDBJ databases">
        <title>Draft genome sequence of Haematococcus lacustris strain NIES-144.</title>
        <authorList>
            <person name="Morimoto D."/>
            <person name="Nakagawa S."/>
            <person name="Yoshida T."/>
            <person name="Sawayama S."/>
        </authorList>
    </citation>
    <scope>NUCLEOTIDE SEQUENCE [LARGE SCALE GENOMIC DNA]</scope>
    <source>
        <strain evidence="3 4">NIES-144</strain>
    </source>
</reference>
<sequence length="143" mass="15267">LTAAAARVLVSSCHDCTLHLATPRPPLLVGDCRFVKLAPFNTRYEHQGIIPQCLACPAAPSQGVGPEEGPAGGSKAAGKAGGKAAGPASLFPLPPAYERALHKKLSMTTELRHRFRQAGLSKEREAELNNTIQSYFKKCPSYE</sequence>
<feature type="non-terminal residue" evidence="3">
    <location>
        <position position="1"/>
    </location>
</feature>
<comment type="caution">
    <text evidence="3">The sequence shown here is derived from an EMBL/GenBank/DDBJ whole genome shotgun (WGS) entry which is preliminary data.</text>
</comment>
<organism evidence="3 4">
    <name type="scientific">Haematococcus lacustris</name>
    <name type="common">Green alga</name>
    <name type="synonym">Haematococcus pluvialis</name>
    <dbReference type="NCBI Taxonomy" id="44745"/>
    <lineage>
        <taxon>Eukaryota</taxon>
        <taxon>Viridiplantae</taxon>
        <taxon>Chlorophyta</taxon>
        <taxon>core chlorophytes</taxon>
        <taxon>Chlorophyceae</taxon>
        <taxon>CS clade</taxon>
        <taxon>Chlamydomonadales</taxon>
        <taxon>Haematococcaceae</taxon>
        <taxon>Haematococcus</taxon>
    </lineage>
</organism>